<reference evidence="2" key="1">
    <citation type="journal article" date="2019" name="Int. J. Syst. Evol. Microbiol.">
        <title>The Global Catalogue of Microorganisms (GCM) 10K type strain sequencing project: providing services to taxonomists for standard genome sequencing and annotation.</title>
        <authorList>
            <consortium name="The Broad Institute Genomics Platform"/>
            <consortium name="The Broad Institute Genome Sequencing Center for Infectious Disease"/>
            <person name="Wu L."/>
            <person name="Ma J."/>
        </authorList>
    </citation>
    <scope>NUCLEOTIDE SEQUENCE [LARGE SCALE GENOMIC DNA]</scope>
    <source>
        <strain evidence="2">KCTC 52368</strain>
    </source>
</reference>
<name>A0ABW5MSS5_9FLAO</name>
<evidence type="ECO:0000313" key="2">
    <source>
        <dbReference type="Proteomes" id="UP001597526"/>
    </source>
</evidence>
<dbReference type="EMBL" id="JBHULB010000005">
    <property type="protein sequence ID" value="MFD2585529.1"/>
    <property type="molecule type" value="Genomic_DNA"/>
</dbReference>
<dbReference type="Proteomes" id="UP001597526">
    <property type="component" value="Unassembled WGS sequence"/>
</dbReference>
<keyword evidence="2" id="KW-1185">Reference proteome</keyword>
<dbReference type="RefSeq" id="WP_377764927.1">
    <property type="nucleotide sequence ID" value="NZ_JBHULB010000005.1"/>
</dbReference>
<sequence>MKNSYTLYGDGSVNSTDIMVHSGKVCIRQNSSGGEHLTYVTRTSETALFVLLQSQSHRWDEFARNSAGNNGRRSGILMLLAEKFTNIKKDPYIDIQQFFKDNAIKYTSTYWPDSDRF</sequence>
<protein>
    <submittedName>
        <fullName evidence="1">Uncharacterized protein</fullName>
    </submittedName>
</protein>
<organism evidence="1 2">
    <name type="scientific">Croceitalea marina</name>
    <dbReference type="NCBI Taxonomy" id="1775166"/>
    <lineage>
        <taxon>Bacteria</taxon>
        <taxon>Pseudomonadati</taxon>
        <taxon>Bacteroidota</taxon>
        <taxon>Flavobacteriia</taxon>
        <taxon>Flavobacteriales</taxon>
        <taxon>Flavobacteriaceae</taxon>
        <taxon>Croceitalea</taxon>
    </lineage>
</organism>
<gene>
    <name evidence="1" type="ORF">ACFSQJ_01230</name>
</gene>
<accession>A0ABW5MSS5</accession>
<proteinExistence type="predicted"/>
<comment type="caution">
    <text evidence="1">The sequence shown here is derived from an EMBL/GenBank/DDBJ whole genome shotgun (WGS) entry which is preliminary data.</text>
</comment>
<evidence type="ECO:0000313" key="1">
    <source>
        <dbReference type="EMBL" id="MFD2585529.1"/>
    </source>
</evidence>